<feature type="region of interest" description="Disordered" evidence="1">
    <location>
        <begin position="27"/>
        <end position="76"/>
    </location>
</feature>
<organism evidence="2 3">
    <name type="scientific">Phytophthora boehmeriae</name>
    <dbReference type="NCBI Taxonomy" id="109152"/>
    <lineage>
        <taxon>Eukaryota</taxon>
        <taxon>Sar</taxon>
        <taxon>Stramenopiles</taxon>
        <taxon>Oomycota</taxon>
        <taxon>Peronosporomycetes</taxon>
        <taxon>Peronosporales</taxon>
        <taxon>Peronosporaceae</taxon>
        <taxon>Phytophthora</taxon>
    </lineage>
</organism>
<evidence type="ECO:0000313" key="2">
    <source>
        <dbReference type="EMBL" id="KAG7394889.1"/>
    </source>
</evidence>
<feature type="compositionally biased region" description="Basic and acidic residues" evidence="1">
    <location>
        <begin position="67"/>
        <end position="76"/>
    </location>
</feature>
<name>A0A8T1WSZ8_9STRA</name>
<protein>
    <recommendedName>
        <fullName evidence="4">M96 mating-specific protein family</fullName>
    </recommendedName>
</protein>
<feature type="compositionally biased region" description="Polar residues" evidence="1">
    <location>
        <begin position="27"/>
        <end position="55"/>
    </location>
</feature>
<proteinExistence type="predicted"/>
<gene>
    <name evidence="2" type="ORF">PHYBOEH_004513</name>
</gene>
<dbReference type="Proteomes" id="UP000693981">
    <property type="component" value="Unassembled WGS sequence"/>
</dbReference>
<dbReference type="AlphaFoldDB" id="A0A8T1WSZ8"/>
<accession>A0A8T1WSZ8</accession>
<sequence length="431" mass="49469">MVLELTDLDESGLLADAEALMSSIVTPLPRSSPQDAASDSAGSNESVNKTLSQTEDVQRRRMYRQRQKNERQDLQRQEAELTHEIARFHQARHDEMMKLEMTRLPSYFMWKAIAMRQLDERLLAEEEQRHLVRTMNAQAIYIQALSAATDKRFLAERGHTHALAKRDDVMRTETALFRAYIEQLEAHYAQIDEVFEKSGLWSLPESETVAHSVQMRESDGEVEYFQRLNKYVEPSPLYDTAISLWEMGKKMLRQRGDHEPCAVVSSSENVLVMKFRETGMLQAGTKVSLLQHYVVRRWFEWDRVVHVWKLVTQGEGAFSGMCMEETGWATLRPTSNATVAETQIEMCVRKSPMHFKTPILHENTAQQFHEVMQNLSDETVGEVMHSLEKLLLEDTVLVGQDHACEEVDLKSAIHQARPKGPITPVKGERGD</sequence>
<comment type="caution">
    <text evidence="2">The sequence shown here is derived from an EMBL/GenBank/DDBJ whole genome shotgun (WGS) entry which is preliminary data.</text>
</comment>
<evidence type="ECO:0008006" key="4">
    <source>
        <dbReference type="Google" id="ProtNLM"/>
    </source>
</evidence>
<evidence type="ECO:0000256" key="1">
    <source>
        <dbReference type="SAM" id="MobiDB-lite"/>
    </source>
</evidence>
<dbReference type="OrthoDB" id="129655at2759"/>
<evidence type="ECO:0000313" key="3">
    <source>
        <dbReference type="Proteomes" id="UP000693981"/>
    </source>
</evidence>
<dbReference type="EMBL" id="JAGDFL010000238">
    <property type="protein sequence ID" value="KAG7394889.1"/>
    <property type="molecule type" value="Genomic_DNA"/>
</dbReference>
<keyword evidence="3" id="KW-1185">Reference proteome</keyword>
<reference evidence="2" key="1">
    <citation type="submission" date="2021-02" db="EMBL/GenBank/DDBJ databases">
        <authorList>
            <person name="Palmer J.M."/>
        </authorList>
    </citation>
    <scope>NUCLEOTIDE SEQUENCE</scope>
    <source>
        <strain evidence="2">SCRP23</strain>
    </source>
</reference>